<dbReference type="PaxDb" id="39947-A0A0P0XZU6"/>
<accession>A0A0P0XZU6</accession>
<dbReference type="AlphaFoldDB" id="A0A0P0XZU6"/>
<evidence type="ECO:0000313" key="2">
    <source>
        <dbReference type="EMBL" id="BAT13055.1"/>
    </source>
</evidence>
<dbReference type="EMBL" id="AP014967">
    <property type="protein sequence ID" value="BAT13055.1"/>
    <property type="molecule type" value="Genomic_DNA"/>
</dbReference>
<evidence type="ECO:0000256" key="1">
    <source>
        <dbReference type="SAM" id="Phobius"/>
    </source>
</evidence>
<reference evidence="2 3" key="3">
    <citation type="journal article" date="2013" name="Rice">
        <title>Improvement of the Oryza sativa Nipponbare reference genome using next generation sequence and optical map data.</title>
        <authorList>
            <person name="Kawahara Y."/>
            <person name="de la Bastide M."/>
            <person name="Hamilton J.P."/>
            <person name="Kanamori H."/>
            <person name="McCombie W.R."/>
            <person name="Ouyang S."/>
            <person name="Schwartz D.C."/>
            <person name="Tanaka T."/>
            <person name="Wu J."/>
            <person name="Zhou S."/>
            <person name="Childs K.L."/>
            <person name="Davidson R.M."/>
            <person name="Lin H."/>
            <person name="Quesada-Ocampo L."/>
            <person name="Vaillancourt B."/>
            <person name="Sakai H."/>
            <person name="Lee S.S."/>
            <person name="Kim J."/>
            <person name="Numa H."/>
            <person name="Itoh T."/>
            <person name="Buell C.R."/>
            <person name="Matsumoto T."/>
        </authorList>
    </citation>
    <scope>NUCLEOTIDE SEQUENCE [LARGE SCALE GENOMIC DNA]</scope>
    <source>
        <strain evidence="3">cv. Nipponbare</strain>
    </source>
</reference>
<keyword evidence="1" id="KW-1133">Transmembrane helix</keyword>
<proteinExistence type="predicted"/>
<feature type="transmembrane region" description="Helical" evidence="1">
    <location>
        <begin position="44"/>
        <end position="62"/>
    </location>
</feature>
<keyword evidence="3" id="KW-1185">Reference proteome</keyword>
<dbReference type="InParanoid" id="A0A0P0XZU6"/>
<keyword evidence="1" id="KW-0472">Membrane</keyword>
<keyword evidence="1" id="KW-0812">Transmembrane</keyword>
<evidence type="ECO:0000313" key="3">
    <source>
        <dbReference type="Proteomes" id="UP000059680"/>
    </source>
</evidence>
<reference evidence="2 3" key="2">
    <citation type="journal article" date="2013" name="Plant Cell Physiol.">
        <title>Rice Annotation Project Database (RAP-DB): an integrative and interactive database for rice genomics.</title>
        <authorList>
            <person name="Sakai H."/>
            <person name="Lee S.S."/>
            <person name="Tanaka T."/>
            <person name="Numa H."/>
            <person name="Kim J."/>
            <person name="Kawahara Y."/>
            <person name="Wakimoto H."/>
            <person name="Yang C.C."/>
            <person name="Iwamoto M."/>
            <person name="Abe T."/>
            <person name="Yamada Y."/>
            <person name="Muto A."/>
            <person name="Inokuchi H."/>
            <person name="Ikemura T."/>
            <person name="Matsumoto T."/>
            <person name="Sasaki T."/>
            <person name="Itoh T."/>
        </authorList>
    </citation>
    <scope>NUCLEOTIDE SEQUENCE [LARGE SCALE GENOMIC DNA]</scope>
    <source>
        <strain evidence="3">cv. Nipponbare</strain>
    </source>
</reference>
<dbReference type="Proteomes" id="UP000059680">
    <property type="component" value="Chromosome 11"/>
</dbReference>
<sequence>MMSSRSTGHNISRARVSNGRFRHFLRLLPTLLTLPFPYLRILPIFPTVGILPILLLLPSLLLHTRMADLTAASFMASHTLLVSSSPRQCRPPPTL</sequence>
<gene>
    <name evidence="2" type="ordered locus">Os11g0197850</name>
    <name evidence="2" type="ORF">OSNPB_110197850</name>
</gene>
<protein>
    <submittedName>
        <fullName evidence="2">Os11g0197850 protein</fullName>
    </submittedName>
</protein>
<reference evidence="3" key="1">
    <citation type="journal article" date="2005" name="Nature">
        <title>The map-based sequence of the rice genome.</title>
        <authorList>
            <consortium name="International rice genome sequencing project (IRGSP)"/>
            <person name="Matsumoto T."/>
            <person name="Wu J."/>
            <person name="Kanamori H."/>
            <person name="Katayose Y."/>
            <person name="Fujisawa M."/>
            <person name="Namiki N."/>
            <person name="Mizuno H."/>
            <person name="Yamamoto K."/>
            <person name="Antonio B.A."/>
            <person name="Baba T."/>
            <person name="Sakata K."/>
            <person name="Nagamura Y."/>
            <person name="Aoki H."/>
            <person name="Arikawa K."/>
            <person name="Arita K."/>
            <person name="Bito T."/>
            <person name="Chiden Y."/>
            <person name="Fujitsuka N."/>
            <person name="Fukunaka R."/>
            <person name="Hamada M."/>
            <person name="Harada C."/>
            <person name="Hayashi A."/>
            <person name="Hijishita S."/>
            <person name="Honda M."/>
            <person name="Hosokawa S."/>
            <person name="Ichikawa Y."/>
            <person name="Idonuma A."/>
            <person name="Iijima M."/>
            <person name="Ikeda M."/>
            <person name="Ikeno M."/>
            <person name="Ito K."/>
            <person name="Ito S."/>
            <person name="Ito T."/>
            <person name="Ito Y."/>
            <person name="Ito Y."/>
            <person name="Iwabuchi A."/>
            <person name="Kamiya K."/>
            <person name="Karasawa W."/>
            <person name="Kurita K."/>
            <person name="Katagiri S."/>
            <person name="Kikuta A."/>
            <person name="Kobayashi H."/>
            <person name="Kobayashi N."/>
            <person name="Machita K."/>
            <person name="Maehara T."/>
            <person name="Masukawa M."/>
            <person name="Mizubayashi T."/>
            <person name="Mukai Y."/>
            <person name="Nagasaki H."/>
            <person name="Nagata Y."/>
            <person name="Naito S."/>
            <person name="Nakashima M."/>
            <person name="Nakama Y."/>
            <person name="Nakamichi Y."/>
            <person name="Nakamura M."/>
            <person name="Meguro A."/>
            <person name="Negishi M."/>
            <person name="Ohta I."/>
            <person name="Ohta T."/>
            <person name="Okamoto M."/>
            <person name="Ono N."/>
            <person name="Saji S."/>
            <person name="Sakaguchi M."/>
            <person name="Sakai K."/>
            <person name="Shibata M."/>
            <person name="Shimokawa T."/>
            <person name="Song J."/>
            <person name="Takazaki Y."/>
            <person name="Terasawa K."/>
            <person name="Tsugane M."/>
            <person name="Tsuji K."/>
            <person name="Ueda S."/>
            <person name="Waki K."/>
            <person name="Yamagata H."/>
            <person name="Yamamoto M."/>
            <person name="Yamamoto S."/>
            <person name="Yamane H."/>
            <person name="Yoshiki S."/>
            <person name="Yoshihara R."/>
            <person name="Yukawa K."/>
            <person name="Zhong H."/>
            <person name="Yano M."/>
            <person name="Yuan Q."/>
            <person name="Ouyang S."/>
            <person name="Liu J."/>
            <person name="Jones K.M."/>
            <person name="Gansberger K."/>
            <person name="Moffat K."/>
            <person name="Hill J."/>
            <person name="Bera J."/>
            <person name="Fadrosh D."/>
            <person name="Jin S."/>
            <person name="Johri S."/>
            <person name="Kim M."/>
            <person name="Overton L."/>
            <person name="Reardon M."/>
            <person name="Tsitrin T."/>
            <person name="Vuong H."/>
            <person name="Weaver B."/>
            <person name="Ciecko A."/>
            <person name="Tallon L."/>
            <person name="Jackson J."/>
            <person name="Pai G."/>
            <person name="Aken S.V."/>
            <person name="Utterback T."/>
            <person name="Reidmuller S."/>
            <person name="Feldblyum T."/>
            <person name="Hsiao J."/>
            <person name="Zismann V."/>
            <person name="Iobst S."/>
            <person name="de Vazeille A.R."/>
            <person name="Buell C.R."/>
            <person name="Ying K."/>
            <person name="Li Y."/>
            <person name="Lu T."/>
            <person name="Huang Y."/>
            <person name="Zhao Q."/>
            <person name="Feng Q."/>
            <person name="Zhang L."/>
            <person name="Zhu J."/>
            <person name="Weng Q."/>
            <person name="Mu J."/>
            <person name="Lu Y."/>
            <person name="Fan D."/>
            <person name="Liu Y."/>
            <person name="Guan J."/>
            <person name="Zhang Y."/>
            <person name="Yu S."/>
            <person name="Liu X."/>
            <person name="Zhang Y."/>
            <person name="Hong G."/>
            <person name="Han B."/>
            <person name="Choisne N."/>
            <person name="Demange N."/>
            <person name="Orjeda G."/>
            <person name="Samain S."/>
            <person name="Cattolico L."/>
            <person name="Pelletier E."/>
            <person name="Couloux A."/>
            <person name="Segurens B."/>
            <person name="Wincker P."/>
            <person name="D'Hont A."/>
            <person name="Scarpelli C."/>
            <person name="Weissenbach J."/>
            <person name="Salanoubat M."/>
            <person name="Quetier F."/>
            <person name="Yu Y."/>
            <person name="Kim H.R."/>
            <person name="Rambo T."/>
            <person name="Currie J."/>
            <person name="Collura K."/>
            <person name="Luo M."/>
            <person name="Yang T."/>
            <person name="Ammiraju J.S.S."/>
            <person name="Engler F."/>
            <person name="Soderlund C."/>
            <person name="Wing R.A."/>
            <person name="Palmer L.E."/>
            <person name="de la Bastide M."/>
            <person name="Spiegel L."/>
            <person name="Nascimento L."/>
            <person name="Zutavern T."/>
            <person name="O'Shaughnessy A."/>
            <person name="Dike S."/>
            <person name="Dedhia N."/>
            <person name="Preston R."/>
            <person name="Balija V."/>
            <person name="McCombie W.R."/>
            <person name="Chow T."/>
            <person name="Chen H."/>
            <person name="Chung M."/>
            <person name="Chen C."/>
            <person name="Shaw J."/>
            <person name="Wu H."/>
            <person name="Hsiao K."/>
            <person name="Chao Y."/>
            <person name="Chu M."/>
            <person name="Cheng C."/>
            <person name="Hour A."/>
            <person name="Lee P."/>
            <person name="Lin S."/>
            <person name="Lin Y."/>
            <person name="Liou J."/>
            <person name="Liu S."/>
            <person name="Hsing Y."/>
            <person name="Raghuvanshi S."/>
            <person name="Mohanty A."/>
            <person name="Bharti A.K."/>
            <person name="Gaur A."/>
            <person name="Gupta V."/>
            <person name="Kumar D."/>
            <person name="Ravi V."/>
            <person name="Vij S."/>
            <person name="Kapur A."/>
            <person name="Khurana P."/>
            <person name="Khurana P."/>
            <person name="Khurana J.P."/>
            <person name="Tyagi A.K."/>
            <person name="Gaikwad K."/>
            <person name="Singh A."/>
            <person name="Dalal V."/>
            <person name="Srivastava S."/>
            <person name="Dixit A."/>
            <person name="Pal A.K."/>
            <person name="Ghazi I.A."/>
            <person name="Yadav M."/>
            <person name="Pandit A."/>
            <person name="Bhargava A."/>
            <person name="Sureshbabu K."/>
            <person name="Batra K."/>
            <person name="Sharma T.R."/>
            <person name="Mohapatra T."/>
            <person name="Singh N.K."/>
            <person name="Messing J."/>
            <person name="Nelson A.B."/>
            <person name="Fuks G."/>
            <person name="Kavchok S."/>
            <person name="Keizer G."/>
            <person name="Linton E."/>
            <person name="Llaca V."/>
            <person name="Song R."/>
            <person name="Tanyolac B."/>
            <person name="Young S."/>
            <person name="Ho-Il K."/>
            <person name="Hahn J.H."/>
            <person name="Sangsakoo G."/>
            <person name="Vanavichit A."/>
            <person name="de Mattos Luiz.A.T."/>
            <person name="Zimmer P.D."/>
            <person name="Malone G."/>
            <person name="Dellagostin O."/>
            <person name="de Oliveira A.C."/>
            <person name="Bevan M."/>
            <person name="Bancroft I."/>
            <person name="Minx P."/>
            <person name="Cordum H."/>
            <person name="Wilson R."/>
            <person name="Cheng Z."/>
            <person name="Jin W."/>
            <person name="Jiang J."/>
            <person name="Leong S.A."/>
            <person name="Iwama H."/>
            <person name="Gojobori T."/>
            <person name="Itoh T."/>
            <person name="Niimura Y."/>
            <person name="Fujii Y."/>
            <person name="Habara T."/>
            <person name="Sakai H."/>
            <person name="Sato Y."/>
            <person name="Wilson G."/>
            <person name="Kumar K."/>
            <person name="McCouch S."/>
            <person name="Juretic N."/>
            <person name="Hoen D."/>
            <person name="Wright S."/>
            <person name="Bruskiewich R."/>
            <person name="Bureau T."/>
            <person name="Miyao A."/>
            <person name="Hirochika H."/>
            <person name="Nishikawa T."/>
            <person name="Kadowaki K."/>
            <person name="Sugiura M."/>
            <person name="Burr B."/>
            <person name="Sasaki T."/>
        </authorList>
    </citation>
    <scope>NUCLEOTIDE SEQUENCE [LARGE SCALE GENOMIC DNA]</scope>
    <source>
        <strain evidence="3">cv. Nipponbare</strain>
    </source>
</reference>
<organism evidence="2 3">
    <name type="scientific">Oryza sativa subsp. japonica</name>
    <name type="common">Rice</name>
    <dbReference type="NCBI Taxonomy" id="39947"/>
    <lineage>
        <taxon>Eukaryota</taxon>
        <taxon>Viridiplantae</taxon>
        <taxon>Streptophyta</taxon>
        <taxon>Embryophyta</taxon>
        <taxon>Tracheophyta</taxon>
        <taxon>Spermatophyta</taxon>
        <taxon>Magnoliopsida</taxon>
        <taxon>Liliopsida</taxon>
        <taxon>Poales</taxon>
        <taxon>Poaceae</taxon>
        <taxon>BOP clade</taxon>
        <taxon>Oryzoideae</taxon>
        <taxon>Oryzeae</taxon>
        <taxon>Oryzinae</taxon>
        <taxon>Oryza</taxon>
        <taxon>Oryza sativa</taxon>
    </lineage>
</organism>
<name>A0A0P0XZU6_ORYSJ</name>